<dbReference type="GeneID" id="4708830"/>
<organism evidence="3 4">
    <name type="scientific">Aspergillus clavatus (strain ATCC 1007 / CBS 513.65 / DSM 816 / NCTC 3887 / NRRL 1 / QM 1276 / 107)</name>
    <dbReference type="NCBI Taxonomy" id="344612"/>
    <lineage>
        <taxon>Eukaryota</taxon>
        <taxon>Fungi</taxon>
        <taxon>Dikarya</taxon>
        <taxon>Ascomycota</taxon>
        <taxon>Pezizomycotina</taxon>
        <taxon>Eurotiomycetes</taxon>
        <taxon>Eurotiomycetidae</taxon>
        <taxon>Eurotiales</taxon>
        <taxon>Aspergillaceae</taxon>
        <taxon>Aspergillus</taxon>
        <taxon>Aspergillus subgen. Fumigati</taxon>
    </lineage>
</organism>
<evidence type="ECO:0000313" key="3">
    <source>
        <dbReference type="EMBL" id="EAW15335.1"/>
    </source>
</evidence>
<evidence type="ECO:0000259" key="2">
    <source>
        <dbReference type="Pfam" id="PF24564"/>
    </source>
</evidence>
<dbReference type="VEuPathDB" id="FungiDB:ACLA_060020"/>
<evidence type="ECO:0000313" key="4">
    <source>
        <dbReference type="Proteomes" id="UP000006701"/>
    </source>
</evidence>
<keyword evidence="1" id="KW-0175">Coiled coil</keyword>
<dbReference type="EMBL" id="DS026990">
    <property type="protein sequence ID" value="EAW15335.1"/>
    <property type="molecule type" value="Genomic_DNA"/>
</dbReference>
<dbReference type="PANTHER" id="PTHR36681">
    <property type="entry name" value="NUCLEAR GTPASE, GERMINAL CENTER-ASSOCIATED, TANDEM DUPLICATE 3"/>
    <property type="match status" value="1"/>
</dbReference>
<proteinExistence type="predicted"/>
<dbReference type="RefSeq" id="XP_001276761.1">
    <property type="nucleotide sequence ID" value="XM_001276760.1"/>
</dbReference>
<dbReference type="HOGENOM" id="CLU_010389_0_0_1"/>
<reference evidence="3 4" key="1">
    <citation type="journal article" date="2008" name="PLoS Genet.">
        <title>Genomic islands in the pathogenic filamentous fungus Aspergillus fumigatus.</title>
        <authorList>
            <person name="Fedorova N.D."/>
            <person name="Khaldi N."/>
            <person name="Joardar V.S."/>
            <person name="Maiti R."/>
            <person name="Amedeo P."/>
            <person name="Anderson M.J."/>
            <person name="Crabtree J."/>
            <person name="Silva J.C."/>
            <person name="Badger J.H."/>
            <person name="Albarraq A."/>
            <person name="Angiuoli S."/>
            <person name="Bussey H."/>
            <person name="Bowyer P."/>
            <person name="Cotty P.J."/>
            <person name="Dyer P.S."/>
            <person name="Egan A."/>
            <person name="Galens K."/>
            <person name="Fraser-Liggett C.M."/>
            <person name="Haas B.J."/>
            <person name="Inman J.M."/>
            <person name="Kent R."/>
            <person name="Lemieux S."/>
            <person name="Malavazi I."/>
            <person name="Orvis J."/>
            <person name="Roemer T."/>
            <person name="Ronning C.M."/>
            <person name="Sundaram J.P."/>
            <person name="Sutton G."/>
            <person name="Turner G."/>
            <person name="Venter J.C."/>
            <person name="White O.R."/>
            <person name="Whitty B.R."/>
            <person name="Youngman P."/>
            <person name="Wolfe K.H."/>
            <person name="Goldman G.H."/>
            <person name="Wortman J.R."/>
            <person name="Jiang B."/>
            <person name="Denning D.W."/>
            <person name="Nierman W.C."/>
        </authorList>
    </citation>
    <scope>NUCLEOTIDE SEQUENCE [LARGE SCALE GENOMIC DNA]</scope>
    <source>
        <strain evidence="4">ATCC 1007 / CBS 513.65 / DSM 816 / NCTC 3887 / NRRL 1</strain>
    </source>
</reference>
<dbReference type="eggNOG" id="ENOG502SJYS">
    <property type="taxonomic scope" value="Eukaryota"/>
</dbReference>
<accession>A1C4J5</accession>
<protein>
    <recommendedName>
        <fullName evidence="2">DUF7605 domain-containing protein</fullName>
    </recommendedName>
</protein>
<dbReference type="Pfam" id="PF24564">
    <property type="entry name" value="DUF7605"/>
    <property type="match status" value="1"/>
</dbReference>
<gene>
    <name evidence="3" type="ORF">ACLA_060020</name>
</gene>
<dbReference type="Proteomes" id="UP000006701">
    <property type="component" value="Unassembled WGS sequence"/>
</dbReference>
<dbReference type="AlphaFoldDB" id="A1C4J5"/>
<evidence type="ECO:0000256" key="1">
    <source>
        <dbReference type="SAM" id="Coils"/>
    </source>
</evidence>
<dbReference type="OMA" id="YSAFCRN"/>
<dbReference type="OrthoDB" id="3598281at2759"/>
<dbReference type="InterPro" id="IPR056024">
    <property type="entry name" value="DUF7605"/>
</dbReference>
<name>A1C4J5_ASPCL</name>
<keyword evidence="4" id="KW-1185">Reference proteome</keyword>
<feature type="coiled-coil region" evidence="1">
    <location>
        <begin position="235"/>
        <end position="262"/>
    </location>
</feature>
<dbReference type="PANTHER" id="PTHR36681:SF3">
    <property type="entry name" value="NUCLEAR GTPASE, GERMINAL CENTER-ASSOCIATED, TANDEM DUPLICATE 3"/>
    <property type="match status" value="1"/>
</dbReference>
<feature type="domain" description="DUF7605" evidence="2">
    <location>
        <begin position="476"/>
        <end position="640"/>
    </location>
</feature>
<dbReference type="KEGG" id="act:ACLA_060020"/>
<sequence>MANPPQSGDGAACTTVVTEFRSVTEEHPENYTIEVDFMDKGEIRGLIQELLSNVRQYYTDAYREVMERQEQEEIKTVANRAWETLLSLFPNQPTLDIDFLSSEGENAAASIMKTLEEWAIAGLDHRPGGRDSLHYSVVAGHADKCMAHLDSFMSDAGDGDRPALWPFVKLIRVYLRSPILRTGLVLADLPGFRDLNFARLRATERYLRHSCDEVFIDVDAKETARTSSEVDAKHISNLDDQIQKLERRIANARARRRRFADSKRRNLAADEIIDLEYVDRFEDQSLKYMLTQDIHSERKEALILELKQFLISRRNKSVTEALMSSYTAKVFCVSNKLYSEYCSLDSDQADGYLQLSGIKELRRYCQLVPADAQFRATKSYLQNQVPALLGSLKQWALAGSHVVDARRAEVLRGVLNEAEQVLQSVQHLLTSSDHGTVRHRRYWRDGAVAVSRDWANVSQSDPSGSRKTLDLTGFYQWHHMSYTAWCKHHGRYRSPRIGYRCWNEEILNPALPQLRASWDTMLLWLEEEKNGLNEEVFNTFQNVCNSINEHHETAPEALKNLLWNLKHRQRCIKDVIAHAMDELFHATARIILDTMGGHSSSYMVSVMLPVYYACNRQYGKGSDARRKEIMDRSIMSSDLFEDFVALLVDDFRDLRKATFARLGQRLRHEIHNITRDLRVSVTVEGERSEADQDLKYAAALKRKAELIQTALGEAQKIMLEVSSVATA</sequence>